<feature type="domain" description="Ras-associating" evidence="3">
    <location>
        <begin position="280"/>
        <end position="332"/>
    </location>
</feature>
<sequence>MKLLAMQHEEVTNEHLMELEAQRKDEERQEEEEVTEEQKRFAMQEMARGFSLSEEALLVFEAQDPNVERYAKVAAVQNAIQCYRVIYDEKKKSYYPDITGSFFQEGLLSQNCKPESVVAVSIPPSPPAAAVSQAFSGNLPRPQVLGPSEGTPGAGTETACPPGLRPHHRCPERGPCLPGTVGKGWDTLPFKGQSRFKMPSCSSDCFFHAVEVRGRQKGRGVSMGVACSPAASGHPPPGKQLYMCWSTAVYTFPVYVVSVFISENPRLFICKCHRLVLQDVKVFSEDGTSKVVEILVDTTARDLCQLLVYRSHCVDDNSWTLVEHHPHLGLGRNTSGRSRNPSSGSSLLWVRSWADEKGVTAALWPDRRLQVLTPAQMGRGEAAALPSASGLRAALAG</sequence>
<organism evidence="4 5">
    <name type="scientific">Eschrichtius robustus</name>
    <name type="common">California gray whale</name>
    <name type="synonym">Eschrichtius gibbosus</name>
    <dbReference type="NCBI Taxonomy" id="9764"/>
    <lineage>
        <taxon>Eukaryota</taxon>
        <taxon>Metazoa</taxon>
        <taxon>Chordata</taxon>
        <taxon>Craniata</taxon>
        <taxon>Vertebrata</taxon>
        <taxon>Euteleostomi</taxon>
        <taxon>Mammalia</taxon>
        <taxon>Eutheria</taxon>
        <taxon>Laurasiatheria</taxon>
        <taxon>Artiodactyla</taxon>
        <taxon>Whippomorpha</taxon>
        <taxon>Cetacea</taxon>
        <taxon>Mysticeti</taxon>
        <taxon>Eschrichtiidae</taxon>
        <taxon>Eschrichtius</taxon>
    </lineage>
</organism>
<evidence type="ECO:0000313" key="5">
    <source>
        <dbReference type="Proteomes" id="UP001159641"/>
    </source>
</evidence>
<dbReference type="PROSITE" id="PS50200">
    <property type="entry name" value="RA"/>
    <property type="match status" value="1"/>
</dbReference>
<dbReference type="GO" id="GO:0005158">
    <property type="term" value="F:insulin receptor binding"/>
    <property type="evidence" value="ECO:0007669"/>
    <property type="project" value="TreeGrafter"/>
</dbReference>
<dbReference type="GO" id="GO:0030178">
    <property type="term" value="P:negative regulation of Wnt signaling pathway"/>
    <property type="evidence" value="ECO:0007669"/>
    <property type="project" value="TreeGrafter"/>
</dbReference>
<dbReference type="PANTHER" id="PTHR11243:SF4">
    <property type="entry name" value="GROWTH FACTOR RECEPTOR-BOUND PROTEIN 10"/>
    <property type="match status" value="1"/>
</dbReference>
<dbReference type="InterPro" id="IPR039664">
    <property type="entry name" value="GRB/APBB1IP"/>
</dbReference>
<dbReference type="AlphaFoldDB" id="A0AB34GJV6"/>
<dbReference type="InterPro" id="IPR000159">
    <property type="entry name" value="RA_dom"/>
</dbReference>
<dbReference type="Pfam" id="PF21989">
    <property type="entry name" value="RA_2"/>
    <property type="match status" value="1"/>
</dbReference>
<reference evidence="4 5" key="1">
    <citation type="submission" date="2022-11" db="EMBL/GenBank/DDBJ databases">
        <title>Whole genome sequence of Eschrichtius robustus ER-17-0199.</title>
        <authorList>
            <person name="Bruniche-Olsen A."/>
            <person name="Black A.N."/>
            <person name="Fields C.J."/>
            <person name="Walden K."/>
            <person name="Dewoody J.A."/>
        </authorList>
    </citation>
    <scope>NUCLEOTIDE SEQUENCE [LARGE SCALE GENOMIC DNA]</scope>
    <source>
        <strain evidence="4">ER-17-0199</strain>
        <tissue evidence="4">Blubber</tissue>
    </source>
</reference>
<dbReference type="GO" id="GO:0008286">
    <property type="term" value="P:insulin receptor signaling pathway"/>
    <property type="evidence" value="ECO:0007669"/>
    <property type="project" value="TreeGrafter"/>
</dbReference>
<dbReference type="SUPFAM" id="SSF54236">
    <property type="entry name" value="Ubiquitin-like"/>
    <property type="match status" value="1"/>
</dbReference>
<feature type="coiled-coil region" evidence="1">
    <location>
        <begin position="9"/>
        <end position="39"/>
    </location>
</feature>
<name>A0AB34GJV6_ESCRO</name>
<accession>A0AB34GJV6</accession>
<gene>
    <name evidence="4" type="ORF">J1605_013447</name>
</gene>
<proteinExistence type="predicted"/>
<evidence type="ECO:0000256" key="2">
    <source>
        <dbReference type="SAM" id="MobiDB-lite"/>
    </source>
</evidence>
<dbReference type="EMBL" id="JAIQCJ010002240">
    <property type="protein sequence ID" value="KAJ8778770.1"/>
    <property type="molecule type" value="Genomic_DNA"/>
</dbReference>
<dbReference type="GO" id="GO:0046627">
    <property type="term" value="P:negative regulation of insulin receptor signaling pathway"/>
    <property type="evidence" value="ECO:0007669"/>
    <property type="project" value="TreeGrafter"/>
</dbReference>
<protein>
    <recommendedName>
        <fullName evidence="3">Ras-associating domain-containing protein</fullName>
    </recommendedName>
</protein>
<dbReference type="InterPro" id="IPR029071">
    <property type="entry name" value="Ubiquitin-like_domsf"/>
</dbReference>
<dbReference type="Proteomes" id="UP001159641">
    <property type="component" value="Unassembled WGS sequence"/>
</dbReference>
<keyword evidence="1" id="KW-0175">Coiled coil</keyword>
<comment type="caution">
    <text evidence="4">The sequence shown here is derived from an EMBL/GenBank/DDBJ whole genome shotgun (WGS) entry which is preliminary data.</text>
</comment>
<evidence type="ECO:0000313" key="4">
    <source>
        <dbReference type="EMBL" id="KAJ8778770.1"/>
    </source>
</evidence>
<feature type="region of interest" description="Disordered" evidence="2">
    <location>
        <begin position="141"/>
        <end position="162"/>
    </location>
</feature>
<keyword evidence="5" id="KW-1185">Reference proteome</keyword>
<dbReference type="PANTHER" id="PTHR11243">
    <property type="entry name" value="GROWTH FACTOR RECEPTOR-BOUND PROTEIN"/>
    <property type="match status" value="1"/>
</dbReference>
<evidence type="ECO:0000259" key="3">
    <source>
        <dbReference type="PROSITE" id="PS50200"/>
    </source>
</evidence>
<evidence type="ECO:0000256" key="1">
    <source>
        <dbReference type="SAM" id="Coils"/>
    </source>
</evidence>
<dbReference type="Gene3D" id="3.10.20.90">
    <property type="entry name" value="Phosphatidylinositol 3-kinase Catalytic Subunit, Chain A, domain 1"/>
    <property type="match status" value="1"/>
</dbReference>